<keyword evidence="2" id="KW-0472">Membrane</keyword>
<feature type="compositionally biased region" description="Low complexity" evidence="1">
    <location>
        <begin position="207"/>
        <end position="218"/>
    </location>
</feature>
<dbReference type="InterPro" id="IPR003677">
    <property type="entry name" value="ANIS5_cation-bd"/>
</dbReference>
<keyword evidence="2" id="KW-0812">Transmembrane</keyword>
<gene>
    <name evidence="4" type="ORF">PMAYCL1PPCAC_27650</name>
</gene>
<evidence type="ECO:0000256" key="1">
    <source>
        <dbReference type="SAM" id="MobiDB-lite"/>
    </source>
</evidence>
<dbReference type="PANTHER" id="PTHR21593">
    <property type="entry name" value="PRION-LIKE- Q/N-RICH -DOMAIN-BEARING PROTEIN PROTEIN"/>
    <property type="match status" value="1"/>
</dbReference>
<organism evidence="4 5">
    <name type="scientific">Pristionchus mayeri</name>
    <dbReference type="NCBI Taxonomy" id="1317129"/>
    <lineage>
        <taxon>Eukaryota</taxon>
        <taxon>Metazoa</taxon>
        <taxon>Ecdysozoa</taxon>
        <taxon>Nematoda</taxon>
        <taxon>Chromadorea</taxon>
        <taxon>Rhabditida</taxon>
        <taxon>Rhabditina</taxon>
        <taxon>Diplogasteromorpha</taxon>
        <taxon>Diplogasteroidea</taxon>
        <taxon>Neodiplogasteridae</taxon>
        <taxon>Pristionchus</taxon>
    </lineage>
</organism>
<evidence type="ECO:0000256" key="2">
    <source>
        <dbReference type="SAM" id="Phobius"/>
    </source>
</evidence>
<name>A0AAN5D7G2_9BILA</name>
<dbReference type="EMBL" id="BTRK01000006">
    <property type="protein sequence ID" value="GMR57455.1"/>
    <property type="molecule type" value="Genomic_DNA"/>
</dbReference>
<protein>
    <recommendedName>
        <fullName evidence="3">SXP/RAL-2 family protein Ani s 5-like cation-binding domain-containing protein</fullName>
    </recommendedName>
</protein>
<keyword evidence="5" id="KW-1185">Reference proteome</keyword>
<keyword evidence="2" id="KW-1133">Transmembrane helix</keyword>
<proteinExistence type="predicted"/>
<comment type="caution">
    <text evidence="4">The sequence shown here is derived from an EMBL/GenBank/DDBJ whole genome shotgun (WGS) entry which is preliminary data.</text>
</comment>
<dbReference type="Pfam" id="PF02520">
    <property type="entry name" value="ANIS5_cation-bd"/>
    <property type="match status" value="1"/>
</dbReference>
<feature type="non-terminal residue" evidence="4">
    <location>
        <position position="1"/>
    </location>
</feature>
<dbReference type="AlphaFoldDB" id="A0AAN5D7G2"/>
<dbReference type="Proteomes" id="UP001328107">
    <property type="component" value="Unassembled WGS sequence"/>
</dbReference>
<sequence length="218" mass="22847">NISAGAITSTSIHYSIIYRRMLLLVLLSSLGVLVSANFGRGGGGGFGYGAQQFGPPFLANVPWNGRAAFFQILRNQNQTKAQLQSAIAAWATTNNVSSEVTQFEAQMNATQAEIRANVTAAVSQLPEAVATLYAIEDAQNLTIAESFEQIRAAIGAMSPELRNLILAIAPAPPSPHQSGFGGGFPEGPGGFGGQRGGFGGRFGGGPPDFNRGRFQGRF</sequence>
<feature type="compositionally biased region" description="Gly residues" evidence="1">
    <location>
        <begin position="194"/>
        <end position="206"/>
    </location>
</feature>
<dbReference type="InterPro" id="IPR052823">
    <property type="entry name" value="SXP/RAL-2_related"/>
</dbReference>
<accession>A0AAN5D7G2</accession>
<feature type="transmembrane region" description="Helical" evidence="2">
    <location>
        <begin position="21"/>
        <end position="39"/>
    </location>
</feature>
<reference evidence="5" key="1">
    <citation type="submission" date="2022-10" db="EMBL/GenBank/DDBJ databases">
        <title>Genome assembly of Pristionchus species.</title>
        <authorList>
            <person name="Yoshida K."/>
            <person name="Sommer R.J."/>
        </authorList>
    </citation>
    <scope>NUCLEOTIDE SEQUENCE [LARGE SCALE GENOMIC DNA]</scope>
    <source>
        <strain evidence="5">RS5460</strain>
    </source>
</reference>
<feature type="domain" description="SXP/RAL-2 family protein Ani s 5-like cation-binding" evidence="3">
    <location>
        <begin position="65"/>
        <end position="165"/>
    </location>
</feature>
<dbReference type="PANTHER" id="PTHR21593:SF36">
    <property type="entry name" value="DUF148 DOMAIN-CONTAINING PROTEIN-RELATED"/>
    <property type="match status" value="1"/>
</dbReference>
<evidence type="ECO:0000313" key="4">
    <source>
        <dbReference type="EMBL" id="GMR57455.1"/>
    </source>
</evidence>
<feature type="region of interest" description="Disordered" evidence="1">
    <location>
        <begin position="194"/>
        <end position="218"/>
    </location>
</feature>
<evidence type="ECO:0000313" key="5">
    <source>
        <dbReference type="Proteomes" id="UP001328107"/>
    </source>
</evidence>
<evidence type="ECO:0000259" key="3">
    <source>
        <dbReference type="Pfam" id="PF02520"/>
    </source>
</evidence>